<sequence>MRAQGRVTRTVRGVSQDRAFGSALRKMSESFIESREFASIE</sequence>
<dbReference type="STRING" id="69.GLE_1729"/>
<evidence type="ECO:0000313" key="2">
    <source>
        <dbReference type="Proteomes" id="UP000061569"/>
    </source>
</evidence>
<evidence type="ECO:0000313" key="1">
    <source>
        <dbReference type="EMBL" id="ALN57084.1"/>
    </source>
</evidence>
<dbReference type="EMBL" id="CP013140">
    <property type="protein sequence ID" value="ALN57084.1"/>
    <property type="molecule type" value="Genomic_DNA"/>
</dbReference>
<organism evidence="1 2">
    <name type="scientific">Lysobacter enzymogenes</name>
    <dbReference type="NCBI Taxonomy" id="69"/>
    <lineage>
        <taxon>Bacteria</taxon>
        <taxon>Pseudomonadati</taxon>
        <taxon>Pseudomonadota</taxon>
        <taxon>Gammaproteobacteria</taxon>
        <taxon>Lysobacterales</taxon>
        <taxon>Lysobacteraceae</taxon>
        <taxon>Lysobacter</taxon>
    </lineage>
</organism>
<accession>A0A0S2DEX6</accession>
<dbReference type="PATRIC" id="fig|69.6.peg.1707"/>
<dbReference type="AlphaFoldDB" id="A0A0S2DEX6"/>
<protein>
    <submittedName>
        <fullName evidence="1">Uncharacterized protein</fullName>
    </submittedName>
</protein>
<proteinExistence type="predicted"/>
<dbReference type="KEGG" id="lez:GLE_1729"/>
<reference evidence="1 2" key="1">
    <citation type="submission" date="2015-11" db="EMBL/GenBank/DDBJ databases">
        <title>Genome sequences of Lysobacter enzymogenes strain C3 and Lysobacter antibioticus ATCC 29479.</title>
        <authorList>
            <person name="Kobayashi D.Y."/>
        </authorList>
    </citation>
    <scope>NUCLEOTIDE SEQUENCE [LARGE SCALE GENOMIC DNA]</scope>
    <source>
        <strain evidence="1 2">C3</strain>
    </source>
</reference>
<dbReference type="Proteomes" id="UP000061569">
    <property type="component" value="Chromosome"/>
</dbReference>
<gene>
    <name evidence="1" type="ORF">GLE_1729</name>
</gene>
<name>A0A0S2DEX6_LYSEN</name>